<dbReference type="STRING" id="218851.A0A2G5EQ21"/>
<reference evidence="4 5" key="1">
    <citation type="submission" date="2017-09" db="EMBL/GenBank/DDBJ databases">
        <title>WGS assembly of Aquilegia coerulea Goldsmith.</title>
        <authorList>
            <person name="Hodges S."/>
            <person name="Kramer E."/>
            <person name="Nordborg M."/>
            <person name="Tomkins J."/>
            <person name="Borevitz J."/>
            <person name="Derieg N."/>
            <person name="Yan J."/>
            <person name="Mihaltcheva S."/>
            <person name="Hayes R.D."/>
            <person name="Rokhsar D."/>
        </authorList>
    </citation>
    <scope>NUCLEOTIDE SEQUENCE [LARGE SCALE GENOMIC DNA]</scope>
    <source>
        <strain evidence="5">cv. Goldsmith</strain>
    </source>
</reference>
<dbReference type="Gene3D" id="3.80.10.10">
    <property type="entry name" value="Ribonuclease Inhibitor"/>
    <property type="match status" value="1"/>
</dbReference>
<dbReference type="InterPro" id="IPR001810">
    <property type="entry name" value="F-box_dom"/>
</dbReference>
<evidence type="ECO:0000259" key="3">
    <source>
        <dbReference type="Pfam" id="PF24758"/>
    </source>
</evidence>
<name>A0A2G5EQ21_AQUCA</name>
<dbReference type="InterPro" id="IPR032675">
    <property type="entry name" value="LRR_dom_sf"/>
</dbReference>
<dbReference type="EMBL" id="KZ305022">
    <property type="protein sequence ID" value="PIA57844.1"/>
    <property type="molecule type" value="Genomic_DNA"/>
</dbReference>
<feature type="region of interest" description="Disordered" evidence="1">
    <location>
        <begin position="332"/>
        <end position="387"/>
    </location>
</feature>
<dbReference type="SUPFAM" id="SSF52047">
    <property type="entry name" value="RNI-like"/>
    <property type="match status" value="1"/>
</dbReference>
<evidence type="ECO:0000259" key="2">
    <source>
        <dbReference type="Pfam" id="PF00646"/>
    </source>
</evidence>
<sequence>MMAINIKTLSINQYQFCRLKPSTAMMELKEARRIESLSSRKWEEDMCMDCLVKIFERVGLESLMFNIPFVCKSWYKASLDPICWKVLDFQFMYINEEEEEEEDGSGKSSLIEKWRWPLSSIQFIKVAVHRNGGMATQVLFPKYHYHCLHHILSDYLFNANTLEHVLERCPALKTLILPDFRSYLAAKETNECFLKMISKLKNLESLTTFSTACYFREILDKIHIHCPNFQSLTVQAYISENIASAIVTLFPNIKHLVISDTFIDRDTLIIILSGCTKLELLHVTNCKGFDADDAMIMKLASHIKIFKLQSSGVCEDDDFFAFGSDDDSEDFAFGSEDEYDNQDHDGSHHNRQEHNGCDSHDGSHHNRQEHNGSDSDSDSDSDSYLGL</sequence>
<dbReference type="OrthoDB" id="1929062at2759"/>
<protein>
    <recommendedName>
        <fullName evidence="6">F-box domain-containing protein</fullName>
    </recommendedName>
</protein>
<dbReference type="Pfam" id="PF24758">
    <property type="entry name" value="LRR_At5g56370"/>
    <property type="match status" value="1"/>
</dbReference>
<evidence type="ECO:0000313" key="5">
    <source>
        <dbReference type="Proteomes" id="UP000230069"/>
    </source>
</evidence>
<dbReference type="InterPro" id="IPR036047">
    <property type="entry name" value="F-box-like_dom_sf"/>
</dbReference>
<dbReference type="InterPro" id="IPR055411">
    <property type="entry name" value="LRR_FXL15/At3g58940/PEG3-like"/>
</dbReference>
<organism evidence="4 5">
    <name type="scientific">Aquilegia coerulea</name>
    <name type="common">Rocky mountain columbine</name>
    <dbReference type="NCBI Taxonomy" id="218851"/>
    <lineage>
        <taxon>Eukaryota</taxon>
        <taxon>Viridiplantae</taxon>
        <taxon>Streptophyta</taxon>
        <taxon>Embryophyta</taxon>
        <taxon>Tracheophyta</taxon>
        <taxon>Spermatophyta</taxon>
        <taxon>Magnoliopsida</taxon>
        <taxon>Ranunculales</taxon>
        <taxon>Ranunculaceae</taxon>
        <taxon>Thalictroideae</taxon>
        <taxon>Aquilegia</taxon>
    </lineage>
</organism>
<dbReference type="EMBL" id="KZ305022">
    <property type="protein sequence ID" value="PIA57845.1"/>
    <property type="molecule type" value="Genomic_DNA"/>
</dbReference>
<dbReference type="PANTHER" id="PTHR38926">
    <property type="entry name" value="F-BOX DOMAIN CONTAINING PROTEIN, EXPRESSED"/>
    <property type="match status" value="1"/>
</dbReference>
<feature type="compositionally biased region" description="Basic and acidic residues" evidence="1">
    <location>
        <begin position="341"/>
        <end position="373"/>
    </location>
</feature>
<dbReference type="Proteomes" id="UP000230069">
    <property type="component" value="Unassembled WGS sequence"/>
</dbReference>
<dbReference type="PANTHER" id="PTHR38926:SF5">
    <property type="entry name" value="F-BOX AND LEUCINE-RICH REPEAT PROTEIN 6"/>
    <property type="match status" value="1"/>
</dbReference>
<evidence type="ECO:0000256" key="1">
    <source>
        <dbReference type="SAM" id="MobiDB-lite"/>
    </source>
</evidence>
<dbReference type="Gene3D" id="1.20.1280.50">
    <property type="match status" value="1"/>
</dbReference>
<feature type="domain" description="F-box/LRR-repeat protein 15/At3g58940/PEG3-like LRR" evidence="3">
    <location>
        <begin position="200"/>
        <end position="288"/>
    </location>
</feature>
<accession>A0A2G5EQ21</accession>
<keyword evidence="5" id="KW-1185">Reference proteome</keyword>
<proteinExistence type="predicted"/>
<evidence type="ECO:0008006" key="6">
    <source>
        <dbReference type="Google" id="ProtNLM"/>
    </source>
</evidence>
<feature type="domain" description="F-box" evidence="2">
    <location>
        <begin position="45"/>
        <end position="85"/>
    </location>
</feature>
<dbReference type="Pfam" id="PF00646">
    <property type="entry name" value="F-box"/>
    <property type="match status" value="1"/>
</dbReference>
<gene>
    <name evidence="4" type="ORF">AQUCO_00500040v1</name>
</gene>
<evidence type="ECO:0000313" key="4">
    <source>
        <dbReference type="EMBL" id="PIA57844.1"/>
    </source>
</evidence>
<dbReference type="EMBL" id="KZ305022">
    <property type="protein sequence ID" value="PIA57846.1"/>
    <property type="molecule type" value="Genomic_DNA"/>
</dbReference>
<dbReference type="AlphaFoldDB" id="A0A2G5EQ21"/>
<dbReference type="SUPFAM" id="SSF81383">
    <property type="entry name" value="F-box domain"/>
    <property type="match status" value="1"/>
</dbReference>